<feature type="domain" description="F-box" evidence="1">
    <location>
        <begin position="1"/>
        <end position="46"/>
    </location>
</feature>
<dbReference type="Proteomes" id="UP001632038">
    <property type="component" value="Unassembled WGS sequence"/>
</dbReference>
<dbReference type="Pfam" id="PF00646">
    <property type="entry name" value="F-box"/>
    <property type="match status" value="1"/>
</dbReference>
<dbReference type="InterPro" id="IPR050796">
    <property type="entry name" value="SCF_F-box_component"/>
</dbReference>
<evidence type="ECO:0000313" key="2">
    <source>
        <dbReference type="EMBL" id="KAL3627608.1"/>
    </source>
</evidence>
<dbReference type="PROSITE" id="PS50181">
    <property type="entry name" value="FBOX"/>
    <property type="match status" value="1"/>
</dbReference>
<dbReference type="SUPFAM" id="SSF81383">
    <property type="entry name" value="F-box domain"/>
    <property type="match status" value="1"/>
</dbReference>
<name>A0ABD3CCP9_9LAMI</name>
<evidence type="ECO:0000259" key="1">
    <source>
        <dbReference type="PROSITE" id="PS50181"/>
    </source>
</evidence>
<keyword evidence="3" id="KW-1185">Reference proteome</keyword>
<dbReference type="InterPro" id="IPR036047">
    <property type="entry name" value="F-box-like_dom_sf"/>
</dbReference>
<comment type="caution">
    <text evidence="2">The sequence shown here is derived from an EMBL/GenBank/DDBJ whole genome shotgun (WGS) entry which is preliminary data.</text>
</comment>
<protein>
    <recommendedName>
        <fullName evidence="1">F-box domain-containing protein</fullName>
    </recommendedName>
</protein>
<proteinExistence type="predicted"/>
<reference evidence="3" key="1">
    <citation type="journal article" date="2024" name="IScience">
        <title>Strigolactones Initiate the Formation of Haustorium-like Structures in Castilleja.</title>
        <authorList>
            <person name="Buerger M."/>
            <person name="Peterson D."/>
            <person name="Chory J."/>
        </authorList>
    </citation>
    <scope>NUCLEOTIDE SEQUENCE [LARGE SCALE GENOMIC DNA]</scope>
</reference>
<dbReference type="Gene3D" id="1.20.1280.50">
    <property type="match status" value="1"/>
</dbReference>
<evidence type="ECO:0000313" key="3">
    <source>
        <dbReference type="Proteomes" id="UP001632038"/>
    </source>
</evidence>
<accession>A0ABD3CCP9</accession>
<sequence length="305" mass="34362">MEAIAELPEELITAILSKLPVISLLQLKCVCKSYAVLENNKVLADMSFHSHETLTDLGIQIDTPFPKSFEIVSVSGPCNGLICISSHYDKMFICNPATREFRSLFVPPSPGYRSGYHIETCIMIMLTIFLHTTSIVVIGKLLCTILVLDSWSETGIVLPGPFDYKRKSVTFNGEYRDRDLYVLNKSLALIVYYCGGWIEISVMTEYGVKDSWARLVELGPLRGGEYFPFAIRSLKDEDMLLLEGANDDQSSIKDRHLISYGLQHQNVKHFPIYGWTSEIQTTFDVVFEYSESLVSVNSIGDVRNS</sequence>
<dbReference type="AlphaFoldDB" id="A0ABD3CCP9"/>
<dbReference type="PANTHER" id="PTHR31672">
    <property type="entry name" value="BNACNNG10540D PROTEIN"/>
    <property type="match status" value="1"/>
</dbReference>
<dbReference type="SMART" id="SM00256">
    <property type="entry name" value="FBOX"/>
    <property type="match status" value="1"/>
</dbReference>
<dbReference type="InterPro" id="IPR001810">
    <property type="entry name" value="F-box_dom"/>
</dbReference>
<dbReference type="EMBL" id="JAVIJP010000039">
    <property type="protein sequence ID" value="KAL3627608.1"/>
    <property type="molecule type" value="Genomic_DNA"/>
</dbReference>
<gene>
    <name evidence="2" type="ORF">CASFOL_028971</name>
</gene>
<organism evidence="2 3">
    <name type="scientific">Castilleja foliolosa</name>
    <dbReference type="NCBI Taxonomy" id="1961234"/>
    <lineage>
        <taxon>Eukaryota</taxon>
        <taxon>Viridiplantae</taxon>
        <taxon>Streptophyta</taxon>
        <taxon>Embryophyta</taxon>
        <taxon>Tracheophyta</taxon>
        <taxon>Spermatophyta</taxon>
        <taxon>Magnoliopsida</taxon>
        <taxon>eudicotyledons</taxon>
        <taxon>Gunneridae</taxon>
        <taxon>Pentapetalae</taxon>
        <taxon>asterids</taxon>
        <taxon>lamiids</taxon>
        <taxon>Lamiales</taxon>
        <taxon>Orobanchaceae</taxon>
        <taxon>Pedicularideae</taxon>
        <taxon>Castillejinae</taxon>
        <taxon>Castilleja</taxon>
    </lineage>
</organism>